<feature type="domain" description="KfrA N-terminal DNA-binding" evidence="3">
    <location>
        <begin position="38"/>
        <end position="146"/>
    </location>
</feature>
<keyword evidence="5" id="KW-1185">Reference proteome</keyword>
<evidence type="ECO:0000313" key="4">
    <source>
        <dbReference type="EMBL" id="AOZ11143.1"/>
    </source>
</evidence>
<dbReference type="Pfam" id="PF11740">
    <property type="entry name" value="KfrA_N"/>
    <property type="match status" value="1"/>
</dbReference>
<evidence type="ECO:0000313" key="5">
    <source>
        <dbReference type="Proteomes" id="UP000177515"/>
    </source>
</evidence>
<organism evidence="4 5">
    <name type="scientific">Cupriavidus malaysiensis</name>
    <dbReference type="NCBI Taxonomy" id="367825"/>
    <lineage>
        <taxon>Bacteria</taxon>
        <taxon>Pseudomonadati</taxon>
        <taxon>Pseudomonadota</taxon>
        <taxon>Betaproteobacteria</taxon>
        <taxon>Burkholderiales</taxon>
        <taxon>Burkholderiaceae</taxon>
        <taxon>Cupriavidus</taxon>
    </lineage>
</organism>
<evidence type="ECO:0000256" key="2">
    <source>
        <dbReference type="SAM" id="MobiDB-lite"/>
    </source>
</evidence>
<dbReference type="Proteomes" id="UP000177515">
    <property type="component" value="Plasmid unnamed1"/>
</dbReference>
<evidence type="ECO:0000256" key="1">
    <source>
        <dbReference type="SAM" id="Coils"/>
    </source>
</evidence>
<name>A0ABN4TVA9_9BURK</name>
<keyword evidence="1" id="KW-0175">Coiled coil</keyword>
<keyword evidence="4" id="KW-0614">Plasmid</keyword>
<gene>
    <name evidence="4" type="ORF">BKK80_34880</name>
</gene>
<proteinExistence type="predicted"/>
<dbReference type="RefSeq" id="WP_071073731.1">
    <property type="nucleotide sequence ID" value="NZ_CP017756.1"/>
</dbReference>
<feature type="coiled-coil region" evidence="1">
    <location>
        <begin position="112"/>
        <end position="319"/>
    </location>
</feature>
<reference evidence="4 5" key="1">
    <citation type="submission" date="2016-10" db="EMBL/GenBank/DDBJ databases">
        <title>Complete genome sequences of three Cupriavidus strains isolated from various Malaysian environments.</title>
        <authorList>
            <person name="Abdullah A.A.-A."/>
            <person name="Shafie N.A.H."/>
            <person name="Lau N.S."/>
        </authorList>
    </citation>
    <scope>NUCLEOTIDE SEQUENCE [LARGE SCALE GENOMIC DNA]</scope>
    <source>
        <strain evidence="4 5">USMAA1020</strain>
        <plasmid evidence="4 5">unnamed1</plasmid>
    </source>
</reference>
<evidence type="ECO:0000259" key="3">
    <source>
        <dbReference type="Pfam" id="PF11740"/>
    </source>
</evidence>
<feature type="region of interest" description="Disordered" evidence="2">
    <location>
        <begin position="323"/>
        <end position="347"/>
    </location>
</feature>
<sequence>MTATAELPHLDAALQADVAALRSHVTETRALYKEVCGLLFFRYGITPTANKLYGLVRKGSMGTPTEVLAQFWQALREKTRVKIDHPDLPEALKQIAAEAVQTIWQSANEAAAAELAALRAETRLQAEDARAERDLAKAARAAAEEETAAVCAALERARLAESARQDELEAEKQAHAASRARHESAQQQIAALERQLLELRTQFSQELEQMREQVRLAQERASASERRALREIDQERGVRQAAEKAAADLRGELAAQQGRAQQAALEAAEDRAALQAERDAAAKEAGAWKQACAEAEAARQALHVELDEARWRAERERAEAVAARRLAAGPRRPPAVKRTKFKPGTII</sequence>
<geneLocation type="plasmid" evidence="4 5">
    <name>unnamed1</name>
</geneLocation>
<protein>
    <submittedName>
        <fullName evidence="4">KfrA protein</fullName>
    </submittedName>
</protein>
<dbReference type="EMBL" id="CP017756">
    <property type="protein sequence ID" value="AOZ11143.1"/>
    <property type="molecule type" value="Genomic_DNA"/>
</dbReference>
<accession>A0ABN4TVA9</accession>
<dbReference type="InterPro" id="IPR021104">
    <property type="entry name" value="KfrA_DNA-bd_N"/>
</dbReference>